<organism evidence="3 4">
    <name type="scientific">Daphnia pulex</name>
    <name type="common">Water flea</name>
    <dbReference type="NCBI Taxonomy" id="6669"/>
    <lineage>
        <taxon>Eukaryota</taxon>
        <taxon>Metazoa</taxon>
        <taxon>Ecdysozoa</taxon>
        <taxon>Arthropoda</taxon>
        <taxon>Crustacea</taxon>
        <taxon>Branchiopoda</taxon>
        <taxon>Diplostraca</taxon>
        <taxon>Cladocera</taxon>
        <taxon>Anomopoda</taxon>
        <taxon>Daphniidae</taxon>
        <taxon>Daphnia</taxon>
    </lineage>
</organism>
<dbReference type="SUPFAM" id="SSF51445">
    <property type="entry name" value="(Trans)glycosidases"/>
    <property type="match status" value="1"/>
</dbReference>
<dbReference type="InterPro" id="IPR050314">
    <property type="entry name" value="Glycosyl_Hydrlase_18"/>
</dbReference>
<dbReference type="GO" id="GO:0006032">
    <property type="term" value="P:chitin catabolic process"/>
    <property type="evidence" value="ECO:0000318"/>
    <property type="project" value="GO_Central"/>
</dbReference>
<dbReference type="OMA" id="FVCKTKQ"/>
<dbReference type="EMBL" id="GL732539">
    <property type="protein sequence ID" value="EFX82848.1"/>
    <property type="molecule type" value="Genomic_DNA"/>
</dbReference>
<dbReference type="PhylomeDB" id="E9GCK4"/>
<dbReference type="PANTHER" id="PTHR11177:SF403">
    <property type="entry name" value="CHITINASE 2-RELATED"/>
    <property type="match status" value="1"/>
</dbReference>
<dbReference type="OrthoDB" id="6369165at2759"/>
<evidence type="ECO:0000313" key="4">
    <source>
        <dbReference type="Proteomes" id="UP000000305"/>
    </source>
</evidence>
<dbReference type="GO" id="GO:0005576">
    <property type="term" value="C:extracellular region"/>
    <property type="evidence" value="ECO:0000318"/>
    <property type="project" value="GO_Central"/>
</dbReference>
<dbReference type="Gene3D" id="3.20.20.80">
    <property type="entry name" value="Glycosidases"/>
    <property type="match status" value="1"/>
</dbReference>
<proteinExistence type="predicted"/>
<dbReference type="Pfam" id="PF00704">
    <property type="entry name" value="Glyco_hydro_18"/>
    <property type="match status" value="1"/>
</dbReference>
<evidence type="ECO:0000259" key="2">
    <source>
        <dbReference type="PROSITE" id="PS51910"/>
    </source>
</evidence>
<reference evidence="3 4" key="1">
    <citation type="journal article" date="2011" name="Science">
        <title>The ecoresponsive genome of Daphnia pulex.</title>
        <authorList>
            <person name="Colbourne J.K."/>
            <person name="Pfrender M.E."/>
            <person name="Gilbert D."/>
            <person name="Thomas W.K."/>
            <person name="Tucker A."/>
            <person name="Oakley T.H."/>
            <person name="Tokishita S."/>
            <person name="Aerts A."/>
            <person name="Arnold G.J."/>
            <person name="Basu M.K."/>
            <person name="Bauer D.J."/>
            <person name="Caceres C.E."/>
            <person name="Carmel L."/>
            <person name="Casola C."/>
            <person name="Choi J.H."/>
            <person name="Detter J.C."/>
            <person name="Dong Q."/>
            <person name="Dusheyko S."/>
            <person name="Eads B.D."/>
            <person name="Frohlich T."/>
            <person name="Geiler-Samerotte K.A."/>
            <person name="Gerlach D."/>
            <person name="Hatcher P."/>
            <person name="Jogdeo S."/>
            <person name="Krijgsveld J."/>
            <person name="Kriventseva E.V."/>
            <person name="Kultz D."/>
            <person name="Laforsch C."/>
            <person name="Lindquist E."/>
            <person name="Lopez J."/>
            <person name="Manak J.R."/>
            <person name="Muller J."/>
            <person name="Pangilinan J."/>
            <person name="Patwardhan R.P."/>
            <person name="Pitluck S."/>
            <person name="Pritham E.J."/>
            <person name="Rechtsteiner A."/>
            <person name="Rho M."/>
            <person name="Rogozin I.B."/>
            <person name="Sakarya O."/>
            <person name="Salamov A."/>
            <person name="Schaack S."/>
            <person name="Shapiro H."/>
            <person name="Shiga Y."/>
            <person name="Skalitzky C."/>
            <person name="Smith Z."/>
            <person name="Souvorov A."/>
            <person name="Sung W."/>
            <person name="Tang Z."/>
            <person name="Tsuchiya D."/>
            <person name="Tu H."/>
            <person name="Vos H."/>
            <person name="Wang M."/>
            <person name="Wolf Y.I."/>
            <person name="Yamagata H."/>
            <person name="Yamada T."/>
            <person name="Ye Y."/>
            <person name="Shaw J.R."/>
            <person name="Andrews J."/>
            <person name="Crease T.J."/>
            <person name="Tang H."/>
            <person name="Lucas S.M."/>
            <person name="Robertson H.M."/>
            <person name="Bork P."/>
            <person name="Koonin E.V."/>
            <person name="Zdobnov E.M."/>
            <person name="Grigoriev I.V."/>
            <person name="Lynch M."/>
            <person name="Boore J.L."/>
        </authorList>
    </citation>
    <scope>NUCLEOTIDE SEQUENCE [LARGE SCALE GENOMIC DNA]</scope>
</reference>
<evidence type="ECO:0000313" key="3">
    <source>
        <dbReference type="EMBL" id="EFX82848.1"/>
    </source>
</evidence>
<name>E9GCK4_DAPPU</name>
<dbReference type="Proteomes" id="UP000000305">
    <property type="component" value="Unassembled WGS sequence"/>
</dbReference>
<feature type="compositionally biased region" description="Basic and acidic residues" evidence="1">
    <location>
        <begin position="378"/>
        <end position="391"/>
    </location>
</feature>
<feature type="region of interest" description="Disordered" evidence="1">
    <location>
        <begin position="378"/>
        <end position="399"/>
    </location>
</feature>
<feature type="non-terminal residue" evidence="3">
    <location>
        <position position="444"/>
    </location>
</feature>
<dbReference type="InterPro" id="IPR001223">
    <property type="entry name" value="Glyco_hydro18_cat"/>
</dbReference>
<dbReference type="AlphaFoldDB" id="E9GCK4"/>
<dbReference type="PROSITE" id="PS51910">
    <property type="entry name" value="GH18_2"/>
    <property type="match status" value="1"/>
</dbReference>
<gene>
    <name evidence="3" type="ORF">DAPPUDRAFT_48891</name>
</gene>
<dbReference type="InParanoid" id="E9GCK4"/>
<dbReference type="FunFam" id="3.10.50.10:FF:000026">
    <property type="entry name" value="AGAP005337-PA"/>
    <property type="match status" value="1"/>
</dbReference>
<dbReference type="InterPro" id="IPR017853">
    <property type="entry name" value="GH"/>
</dbReference>
<dbReference type="GO" id="GO:0005975">
    <property type="term" value="P:carbohydrate metabolic process"/>
    <property type="evidence" value="ECO:0007669"/>
    <property type="project" value="InterPro"/>
</dbReference>
<dbReference type="SMART" id="SM00636">
    <property type="entry name" value="Glyco_18"/>
    <property type="match status" value="1"/>
</dbReference>
<dbReference type="GO" id="GO:0008061">
    <property type="term" value="F:chitin binding"/>
    <property type="evidence" value="ECO:0007669"/>
    <property type="project" value="InterPro"/>
</dbReference>
<keyword evidence="4" id="KW-1185">Reference proteome</keyword>
<accession>E9GCK4</accession>
<dbReference type="STRING" id="6669.E9GCK4"/>
<dbReference type="SUPFAM" id="SSF54556">
    <property type="entry name" value="Chitinase insertion domain"/>
    <property type="match status" value="1"/>
</dbReference>
<dbReference type="InterPro" id="IPR029070">
    <property type="entry name" value="Chitinase_insertion_sf"/>
</dbReference>
<dbReference type="PANTHER" id="PTHR11177">
    <property type="entry name" value="CHITINASE"/>
    <property type="match status" value="1"/>
</dbReference>
<dbReference type="HOGENOM" id="CLU_002833_3_0_1"/>
<dbReference type="GO" id="GO:0004568">
    <property type="term" value="F:chitinase activity"/>
    <property type="evidence" value="ECO:0000318"/>
    <property type="project" value="GO_Central"/>
</dbReference>
<dbReference type="KEGG" id="dpx:DAPPUDRAFT_48891"/>
<dbReference type="FunCoup" id="E9GCK4">
    <property type="interactions" value="78"/>
</dbReference>
<protein>
    <recommendedName>
        <fullName evidence="2">GH18 domain-containing protein</fullName>
    </recommendedName>
</protein>
<evidence type="ECO:0000256" key="1">
    <source>
        <dbReference type="SAM" id="MobiDB-lite"/>
    </source>
</evidence>
<dbReference type="InterPro" id="IPR011583">
    <property type="entry name" value="Chitinase_II/V-like_cat"/>
</dbReference>
<sequence length="444" mass="50565">NSHSKVVVCYVDRRSAHRPANGAFVIENIDPVLCTHIIYAYAGLDNVTHSIKSLDSFLDTEESGGRGQYKKVVSLKQKYPKLKVSISIGGPGEKSWKYSNMAETHENRKLFIDSVLDFIKKKHGFDGLDMKWHYPGFFDGSRVEDRKNFALLLKEMRTEFDKNGYLLTVLIGARPNIINRSYDIPAITQHVHFIHIQAYYYHDSSDSRKINVPLQIQRVDTMPRSGCQSIADTVKYLLNSGASPHKLVLGVHFRGNAFTLADRNSHEIGSPSNGSGFKGPYTRTNRYLAYNELNKNQGVDKWIERWDDIAQVPYMYKGNNWVSFDNEKSIAIKARYAFDQALAGLAIWTIDMDDFLPECSNVQYPLLRAIHSKFKEAYKQDDKQGDKKRPSDVAFPTPIKEINNEPVSNFIALEKKAAQNLTCNRLSQFVPVKWIKVNTCLGII</sequence>
<dbReference type="Gene3D" id="3.10.50.10">
    <property type="match status" value="1"/>
</dbReference>
<dbReference type="eggNOG" id="KOG2806">
    <property type="taxonomic scope" value="Eukaryota"/>
</dbReference>
<feature type="domain" description="GH18" evidence="2">
    <location>
        <begin position="5"/>
        <end position="377"/>
    </location>
</feature>